<organism evidence="7 8">
    <name type="scientific">Limnochorda pilosa</name>
    <dbReference type="NCBI Taxonomy" id="1555112"/>
    <lineage>
        <taxon>Bacteria</taxon>
        <taxon>Bacillati</taxon>
        <taxon>Bacillota</taxon>
        <taxon>Limnochordia</taxon>
        <taxon>Limnochordales</taxon>
        <taxon>Limnochordaceae</taxon>
        <taxon>Limnochorda</taxon>
    </lineage>
</organism>
<dbReference type="Pfam" id="PF00389">
    <property type="entry name" value="2-Hacid_dh"/>
    <property type="match status" value="1"/>
</dbReference>
<dbReference type="GO" id="GO:0005829">
    <property type="term" value="C:cytosol"/>
    <property type="evidence" value="ECO:0007669"/>
    <property type="project" value="TreeGrafter"/>
</dbReference>
<dbReference type="InterPro" id="IPR029752">
    <property type="entry name" value="D-isomer_DH_CS1"/>
</dbReference>
<dbReference type="InterPro" id="IPR036291">
    <property type="entry name" value="NAD(P)-bd_dom_sf"/>
</dbReference>
<dbReference type="STRING" id="1555112.LIP_1078"/>
<dbReference type="SUPFAM" id="SSF51735">
    <property type="entry name" value="NAD(P)-binding Rossmann-fold domains"/>
    <property type="match status" value="1"/>
</dbReference>
<evidence type="ECO:0000256" key="3">
    <source>
        <dbReference type="ARBA" id="ARBA00023027"/>
    </source>
</evidence>
<dbReference type="Gene3D" id="3.40.50.720">
    <property type="entry name" value="NAD(P)-binding Rossmann-like Domain"/>
    <property type="match status" value="2"/>
</dbReference>
<proteinExistence type="inferred from homology"/>
<dbReference type="SUPFAM" id="SSF52283">
    <property type="entry name" value="Formate/glycerate dehydrogenase catalytic domain-like"/>
    <property type="match status" value="1"/>
</dbReference>
<dbReference type="CDD" id="cd05301">
    <property type="entry name" value="GDH"/>
    <property type="match status" value="1"/>
</dbReference>
<dbReference type="EMBL" id="AP014924">
    <property type="protein sequence ID" value="BAS26935.1"/>
    <property type="molecule type" value="Genomic_DNA"/>
</dbReference>
<dbReference type="PROSITE" id="PS00065">
    <property type="entry name" value="D_2_HYDROXYACID_DH_1"/>
    <property type="match status" value="1"/>
</dbReference>
<evidence type="ECO:0000256" key="1">
    <source>
        <dbReference type="ARBA" id="ARBA00005854"/>
    </source>
</evidence>
<comment type="similarity">
    <text evidence="1 4">Belongs to the D-isomer specific 2-hydroxyacid dehydrogenase family.</text>
</comment>
<dbReference type="InterPro" id="IPR006140">
    <property type="entry name" value="D-isomer_DH_NAD-bd"/>
</dbReference>
<sequence length="328" mass="35965">MSRVFITQRIYPEGVRILEQAGIPHQMRPDENPLPTADLIEQARGVEALITLVTDRIAEDVFQALPELRIVANVAVGYDNIDLSAATRHGVVVTNTPDVLTEATADMAFALMLAAARRIPEADRFVREGRWHGWTLMQEQMGVDLYGRTLGIFGMGRIGAAMARRAHHGFGMRILYTNRSAAPAGLEQELQAERVPFERLLSESDFVSIHAPATPETRHVFTADAFRRMKPTAILVNTARGPLVDEAALVNALRSGEIAGAGLDVFEEEPQVHPGLLELTERVALAPHLGSATLETRTRMCVMAAENVREFLQGRRPANAVNPEVLAG</sequence>
<dbReference type="InterPro" id="IPR029753">
    <property type="entry name" value="D-isomer_DH_CS"/>
</dbReference>
<dbReference type="InterPro" id="IPR006139">
    <property type="entry name" value="D-isomer_2_OHA_DH_cat_dom"/>
</dbReference>
<evidence type="ECO:0000259" key="5">
    <source>
        <dbReference type="Pfam" id="PF00389"/>
    </source>
</evidence>
<keyword evidence="3" id="KW-0520">NAD</keyword>
<feature type="domain" description="D-isomer specific 2-hydroxyacid dehydrogenase catalytic" evidence="5">
    <location>
        <begin position="4"/>
        <end position="322"/>
    </location>
</feature>
<dbReference type="Proteomes" id="UP000065807">
    <property type="component" value="Chromosome"/>
</dbReference>
<dbReference type="FunFam" id="3.40.50.720:FF:000203">
    <property type="entry name" value="D-3-phosphoglycerate dehydrogenase (SerA)"/>
    <property type="match status" value="1"/>
</dbReference>
<dbReference type="InterPro" id="IPR050223">
    <property type="entry name" value="D-isomer_2-hydroxyacid_DH"/>
</dbReference>
<dbReference type="PANTHER" id="PTHR10996:SF283">
    <property type="entry name" value="GLYOXYLATE_HYDROXYPYRUVATE REDUCTASE B"/>
    <property type="match status" value="1"/>
</dbReference>
<keyword evidence="8" id="KW-1185">Reference proteome</keyword>
<dbReference type="GO" id="GO:0016618">
    <property type="term" value="F:hydroxypyruvate reductase [NAD(P)H] activity"/>
    <property type="evidence" value="ECO:0007669"/>
    <property type="project" value="TreeGrafter"/>
</dbReference>
<dbReference type="KEGG" id="lpil:LIP_1078"/>
<evidence type="ECO:0000256" key="2">
    <source>
        <dbReference type="ARBA" id="ARBA00023002"/>
    </source>
</evidence>
<feature type="domain" description="D-isomer specific 2-hydroxyacid dehydrogenase NAD-binding" evidence="6">
    <location>
        <begin position="109"/>
        <end position="290"/>
    </location>
</feature>
<dbReference type="GO" id="GO:0030267">
    <property type="term" value="F:glyoxylate reductase (NADPH) activity"/>
    <property type="evidence" value="ECO:0007669"/>
    <property type="project" value="TreeGrafter"/>
</dbReference>
<evidence type="ECO:0000259" key="6">
    <source>
        <dbReference type="Pfam" id="PF02826"/>
    </source>
</evidence>
<evidence type="ECO:0000313" key="8">
    <source>
        <dbReference type="Proteomes" id="UP000065807"/>
    </source>
</evidence>
<dbReference type="PATRIC" id="fig|1555112.3.peg.1126"/>
<dbReference type="PROSITE" id="PS00671">
    <property type="entry name" value="D_2_HYDROXYACID_DH_3"/>
    <property type="match status" value="1"/>
</dbReference>
<protein>
    <submittedName>
        <fullName evidence="7">Glyoxylate reductase</fullName>
    </submittedName>
</protein>
<dbReference type="Pfam" id="PF02826">
    <property type="entry name" value="2-Hacid_dh_C"/>
    <property type="match status" value="1"/>
</dbReference>
<gene>
    <name evidence="7" type="ORF">LIP_1078</name>
</gene>
<reference evidence="8" key="2">
    <citation type="journal article" date="2016" name="Int. J. Syst. Evol. Microbiol.">
        <title>Complete genome sequence and cell structure of Limnochorda pilosa, a Gram-negative spore-former within the phylum Firmicutes.</title>
        <authorList>
            <person name="Watanabe M."/>
            <person name="Kojima H."/>
            <person name="Fukui M."/>
        </authorList>
    </citation>
    <scope>NUCLEOTIDE SEQUENCE [LARGE SCALE GENOMIC DNA]</scope>
    <source>
        <strain evidence="8">HC45</strain>
    </source>
</reference>
<evidence type="ECO:0000313" key="7">
    <source>
        <dbReference type="EMBL" id="BAS26935.1"/>
    </source>
</evidence>
<dbReference type="AlphaFoldDB" id="A0A0K2SIL6"/>
<name>A0A0K2SIL6_LIMPI</name>
<accession>A0A0K2SIL6</accession>
<dbReference type="GO" id="GO:0051287">
    <property type="term" value="F:NAD binding"/>
    <property type="evidence" value="ECO:0007669"/>
    <property type="project" value="InterPro"/>
</dbReference>
<reference evidence="8" key="1">
    <citation type="submission" date="2015-07" db="EMBL/GenBank/DDBJ databases">
        <title>Complete genome sequence and phylogenetic analysis of Limnochorda pilosa.</title>
        <authorList>
            <person name="Watanabe M."/>
            <person name="Kojima H."/>
            <person name="Fukui M."/>
        </authorList>
    </citation>
    <scope>NUCLEOTIDE SEQUENCE [LARGE SCALE GENOMIC DNA]</scope>
    <source>
        <strain evidence="8">HC45</strain>
    </source>
</reference>
<keyword evidence="2 4" id="KW-0560">Oxidoreductase</keyword>
<dbReference type="PANTHER" id="PTHR10996">
    <property type="entry name" value="2-HYDROXYACID DEHYDROGENASE-RELATED"/>
    <property type="match status" value="1"/>
</dbReference>
<dbReference type="RefSeq" id="WP_068135110.1">
    <property type="nucleotide sequence ID" value="NZ_AP014924.1"/>
</dbReference>
<evidence type="ECO:0000256" key="4">
    <source>
        <dbReference type="RuleBase" id="RU003719"/>
    </source>
</evidence>